<dbReference type="InterPro" id="IPR022700">
    <property type="entry name" value="CLIP"/>
</dbReference>
<dbReference type="InterPro" id="IPR038565">
    <property type="entry name" value="CLIP_sf"/>
</dbReference>
<evidence type="ECO:0000313" key="14">
    <source>
        <dbReference type="EMBL" id="CAG9856890.1"/>
    </source>
</evidence>
<dbReference type="InterPro" id="IPR033116">
    <property type="entry name" value="TRYPSIN_SER"/>
</dbReference>
<comment type="catalytic activity">
    <reaction evidence="9">
        <text>Selective cleavage of 103-Arg-|-Ser-104 and 124-Ile-|-Ile-125 bonds in Limulus clotting factor B to form activated factor B. Cleavage of -Pro-Arg-|-Xaa- bonds in synthetic substrates.</text>
        <dbReference type="EC" id="3.4.21.84"/>
    </reaction>
</comment>
<feature type="domain" description="Clip" evidence="13">
    <location>
        <begin position="29"/>
        <end position="79"/>
    </location>
</feature>
<evidence type="ECO:0000256" key="11">
    <source>
        <dbReference type="RuleBase" id="RU366078"/>
    </source>
</evidence>
<evidence type="ECO:0000313" key="15">
    <source>
        <dbReference type="Proteomes" id="UP001153712"/>
    </source>
</evidence>
<dbReference type="GO" id="GO:0005576">
    <property type="term" value="C:extracellular region"/>
    <property type="evidence" value="ECO:0007669"/>
    <property type="project" value="UniProtKB-SubCell"/>
</dbReference>
<comment type="subcellular location">
    <subcellularLocation>
        <location evidence="11">Secreted</location>
    </subcellularLocation>
</comment>
<evidence type="ECO:0000256" key="6">
    <source>
        <dbReference type="ARBA" id="ARBA00022825"/>
    </source>
</evidence>
<protein>
    <recommendedName>
        <fullName evidence="11">CLIP domain-containing serine protease</fullName>
        <ecNumber evidence="10">3.4.21.-</ecNumber>
    </recommendedName>
</protein>
<keyword evidence="2 10" id="KW-0645">Protease</keyword>
<dbReference type="SMART" id="SM00680">
    <property type="entry name" value="CLIP"/>
    <property type="match status" value="1"/>
</dbReference>
<reference evidence="14" key="1">
    <citation type="submission" date="2022-01" db="EMBL/GenBank/DDBJ databases">
        <authorList>
            <person name="King R."/>
        </authorList>
    </citation>
    <scope>NUCLEOTIDE SEQUENCE</scope>
</reference>
<keyword evidence="4 10" id="KW-0378">Hydrolase</keyword>
<dbReference type="Proteomes" id="UP001153712">
    <property type="component" value="Chromosome 12"/>
</dbReference>
<dbReference type="InterPro" id="IPR009003">
    <property type="entry name" value="Peptidase_S1_PA"/>
</dbReference>
<dbReference type="PANTHER" id="PTHR24256">
    <property type="entry name" value="TRYPTASE-RELATED"/>
    <property type="match status" value="1"/>
</dbReference>
<feature type="chain" id="PRO_5040534730" description="CLIP domain-containing serine protease" evidence="11">
    <location>
        <begin position="25"/>
        <end position="382"/>
    </location>
</feature>
<evidence type="ECO:0000256" key="2">
    <source>
        <dbReference type="ARBA" id="ARBA00022670"/>
    </source>
</evidence>
<keyword evidence="6 10" id="KW-0720">Serine protease</keyword>
<dbReference type="InterPro" id="IPR001314">
    <property type="entry name" value="Peptidase_S1A"/>
</dbReference>
<dbReference type="FunFam" id="2.40.10.10:FF:000120">
    <property type="entry name" value="Putative serine protease"/>
    <property type="match status" value="1"/>
</dbReference>
<dbReference type="GO" id="GO:0042381">
    <property type="term" value="P:hemolymph coagulation"/>
    <property type="evidence" value="ECO:0007669"/>
    <property type="project" value="UniProtKB-KW"/>
</dbReference>
<keyword evidence="15" id="KW-1185">Reference proteome</keyword>
<dbReference type="EMBL" id="OU900105">
    <property type="protein sequence ID" value="CAG9856890.1"/>
    <property type="molecule type" value="Genomic_DNA"/>
</dbReference>
<evidence type="ECO:0000256" key="10">
    <source>
        <dbReference type="RuleBase" id="RU363034"/>
    </source>
</evidence>
<dbReference type="EC" id="3.4.21.-" evidence="10"/>
<evidence type="ECO:0000256" key="9">
    <source>
        <dbReference type="ARBA" id="ARBA00052079"/>
    </source>
</evidence>
<evidence type="ECO:0000256" key="8">
    <source>
        <dbReference type="ARBA" id="ARBA00024195"/>
    </source>
</evidence>
<dbReference type="AlphaFoldDB" id="A0A9N9XPE6"/>
<keyword evidence="11" id="KW-0964">Secreted</keyword>
<dbReference type="SUPFAM" id="SSF50494">
    <property type="entry name" value="Trypsin-like serine proteases"/>
    <property type="match status" value="1"/>
</dbReference>
<dbReference type="SMART" id="SM00020">
    <property type="entry name" value="Tryp_SPc"/>
    <property type="match status" value="1"/>
</dbReference>
<evidence type="ECO:0000256" key="7">
    <source>
        <dbReference type="ARBA" id="ARBA00023157"/>
    </source>
</evidence>
<sequence>MMISRRCLLVFAIIACYCVKENAAQRGTACRTPNGHVATCTSIFECTRFVSAIQNRVRSQIRFIQQSQCGWDTNALVCCGNEVDFITKAPAESLDNRMMTNNFIKNRAIPSRSSCGFQDSDNKVEGFIVGGKETQIDEFPWMASLGYTDSRGNRKWACGGTLISPRYVLTAAHCVVGEVERRVGRLSVIKLGEHDTKTEVDCIKSKCNDAPVTVNVEQVITHPGYDQSVNSPNDIALVRLDRSVHYTKYIRPICLPELNEATSAGVNITTAGWGRTEYGVPSTVLLKVDIPVVNKVVCSRQYLAQGVNLVDSQICAGGEGGKDSCSGDSGGPLMRRSDSNILQWFQEGIVSFGSLRCGIKGLPAVYTKVSSFVQWIHSTIRD</sequence>
<dbReference type="OrthoDB" id="8114044at2759"/>
<dbReference type="GO" id="GO:0004252">
    <property type="term" value="F:serine-type endopeptidase activity"/>
    <property type="evidence" value="ECO:0007669"/>
    <property type="project" value="UniProtKB-UniRule"/>
</dbReference>
<keyword evidence="1" id="KW-0768">Sushi</keyword>
<dbReference type="PROSITE" id="PS51888">
    <property type="entry name" value="CLIP"/>
    <property type="match status" value="1"/>
</dbReference>
<evidence type="ECO:0000256" key="3">
    <source>
        <dbReference type="ARBA" id="ARBA00022729"/>
    </source>
</evidence>
<proteinExistence type="inferred from homology"/>
<name>A0A9N9XPE6_PHYSR</name>
<dbReference type="GO" id="GO:0006508">
    <property type="term" value="P:proteolysis"/>
    <property type="evidence" value="ECO:0007669"/>
    <property type="project" value="UniProtKB-KW"/>
</dbReference>
<evidence type="ECO:0000256" key="1">
    <source>
        <dbReference type="ARBA" id="ARBA00022659"/>
    </source>
</evidence>
<dbReference type="Pfam" id="PF12032">
    <property type="entry name" value="CLIP"/>
    <property type="match status" value="1"/>
</dbReference>
<dbReference type="Pfam" id="PF00089">
    <property type="entry name" value="Trypsin"/>
    <property type="match status" value="1"/>
</dbReference>
<feature type="signal peptide" evidence="11">
    <location>
        <begin position="1"/>
        <end position="24"/>
    </location>
</feature>
<dbReference type="Gene3D" id="2.40.10.10">
    <property type="entry name" value="Trypsin-like serine proteases"/>
    <property type="match status" value="2"/>
</dbReference>
<comment type="similarity">
    <text evidence="8 11">Belongs to the peptidase S1 family. CLIP subfamily.</text>
</comment>
<dbReference type="InterPro" id="IPR051487">
    <property type="entry name" value="Ser/Thr_Proteases_Immune/Dev"/>
</dbReference>
<dbReference type="Gene3D" id="3.30.1640.30">
    <property type="match status" value="1"/>
</dbReference>
<evidence type="ECO:0000259" key="13">
    <source>
        <dbReference type="PROSITE" id="PS51888"/>
    </source>
</evidence>
<evidence type="ECO:0000256" key="4">
    <source>
        <dbReference type="ARBA" id="ARBA00022801"/>
    </source>
</evidence>
<comment type="domain">
    <text evidence="11">The clip domain consists of 35-55 residues which are 'knitted' together usually by 3 conserved disulfide bonds forming a clip-like compact structure.</text>
</comment>
<gene>
    <name evidence="14" type="ORF">PHYEVI_LOCUS3303</name>
</gene>
<organism evidence="14 15">
    <name type="scientific">Phyllotreta striolata</name>
    <name type="common">Striped flea beetle</name>
    <name type="synonym">Crioceris striolata</name>
    <dbReference type="NCBI Taxonomy" id="444603"/>
    <lineage>
        <taxon>Eukaryota</taxon>
        <taxon>Metazoa</taxon>
        <taxon>Ecdysozoa</taxon>
        <taxon>Arthropoda</taxon>
        <taxon>Hexapoda</taxon>
        <taxon>Insecta</taxon>
        <taxon>Pterygota</taxon>
        <taxon>Neoptera</taxon>
        <taxon>Endopterygota</taxon>
        <taxon>Coleoptera</taxon>
        <taxon>Polyphaga</taxon>
        <taxon>Cucujiformia</taxon>
        <taxon>Chrysomeloidea</taxon>
        <taxon>Chrysomelidae</taxon>
        <taxon>Galerucinae</taxon>
        <taxon>Alticini</taxon>
        <taxon>Phyllotreta</taxon>
    </lineage>
</organism>
<feature type="domain" description="Peptidase S1" evidence="12">
    <location>
        <begin position="128"/>
        <end position="381"/>
    </location>
</feature>
<keyword evidence="5" id="KW-0353">Hemolymph clotting</keyword>
<evidence type="ECO:0000259" key="12">
    <source>
        <dbReference type="PROSITE" id="PS50240"/>
    </source>
</evidence>
<dbReference type="PROSITE" id="PS50240">
    <property type="entry name" value="TRYPSIN_DOM"/>
    <property type="match status" value="1"/>
</dbReference>
<dbReference type="InterPro" id="IPR018114">
    <property type="entry name" value="TRYPSIN_HIS"/>
</dbReference>
<evidence type="ECO:0000256" key="5">
    <source>
        <dbReference type="ARBA" id="ARBA00022820"/>
    </source>
</evidence>
<keyword evidence="7" id="KW-1015">Disulfide bond</keyword>
<dbReference type="PROSITE" id="PS00135">
    <property type="entry name" value="TRYPSIN_SER"/>
    <property type="match status" value="1"/>
</dbReference>
<keyword evidence="3 11" id="KW-0732">Signal</keyword>
<accession>A0A9N9XPE6</accession>
<dbReference type="InterPro" id="IPR043504">
    <property type="entry name" value="Peptidase_S1_PA_chymotrypsin"/>
</dbReference>
<dbReference type="CDD" id="cd00190">
    <property type="entry name" value="Tryp_SPc"/>
    <property type="match status" value="1"/>
</dbReference>
<dbReference type="PRINTS" id="PR00722">
    <property type="entry name" value="CHYMOTRYPSIN"/>
</dbReference>
<dbReference type="PROSITE" id="PS00134">
    <property type="entry name" value="TRYPSIN_HIS"/>
    <property type="match status" value="1"/>
</dbReference>
<dbReference type="InterPro" id="IPR001254">
    <property type="entry name" value="Trypsin_dom"/>
</dbReference>